<dbReference type="AlphaFoldDB" id="A0A2P6MX08"/>
<organism evidence="2 3">
    <name type="scientific">Planoprotostelium fungivorum</name>
    <dbReference type="NCBI Taxonomy" id="1890364"/>
    <lineage>
        <taxon>Eukaryota</taxon>
        <taxon>Amoebozoa</taxon>
        <taxon>Evosea</taxon>
        <taxon>Variosea</taxon>
        <taxon>Cavosteliida</taxon>
        <taxon>Cavosteliaceae</taxon>
        <taxon>Planoprotostelium</taxon>
    </lineage>
</organism>
<proteinExistence type="predicted"/>
<reference evidence="2 3" key="1">
    <citation type="journal article" date="2018" name="Genome Biol. Evol.">
        <title>Multiple Roots of Fruiting Body Formation in Amoebozoa.</title>
        <authorList>
            <person name="Hillmann F."/>
            <person name="Forbes G."/>
            <person name="Novohradska S."/>
            <person name="Ferling I."/>
            <person name="Riege K."/>
            <person name="Groth M."/>
            <person name="Westermann M."/>
            <person name="Marz M."/>
            <person name="Spaller T."/>
            <person name="Winckler T."/>
            <person name="Schaap P."/>
            <person name="Glockner G."/>
        </authorList>
    </citation>
    <scope>NUCLEOTIDE SEQUENCE [LARGE SCALE GENOMIC DNA]</scope>
    <source>
        <strain evidence="2 3">Jena</strain>
    </source>
</reference>
<evidence type="ECO:0000256" key="1">
    <source>
        <dbReference type="SAM" id="MobiDB-lite"/>
    </source>
</evidence>
<name>A0A2P6MX08_9EUKA</name>
<comment type="caution">
    <text evidence="2">The sequence shown here is derived from an EMBL/GenBank/DDBJ whole genome shotgun (WGS) entry which is preliminary data.</text>
</comment>
<feature type="region of interest" description="Disordered" evidence="1">
    <location>
        <begin position="38"/>
        <end position="80"/>
    </location>
</feature>
<dbReference type="EMBL" id="MDYQ01000337">
    <property type="protein sequence ID" value="PRP76244.1"/>
    <property type="molecule type" value="Genomic_DNA"/>
</dbReference>
<evidence type="ECO:0000313" key="3">
    <source>
        <dbReference type="Proteomes" id="UP000241769"/>
    </source>
</evidence>
<protein>
    <submittedName>
        <fullName evidence="2">Uncharacterized protein</fullName>
    </submittedName>
</protein>
<feature type="non-terminal residue" evidence="2">
    <location>
        <position position="1"/>
    </location>
</feature>
<evidence type="ECO:0000313" key="2">
    <source>
        <dbReference type="EMBL" id="PRP76244.1"/>
    </source>
</evidence>
<accession>A0A2P6MX08</accession>
<dbReference type="Proteomes" id="UP000241769">
    <property type="component" value="Unassembled WGS sequence"/>
</dbReference>
<dbReference type="InParanoid" id="A0A2P6MX08"/>
<gene>
    <name evidence="2" type="ORF">PROFUN_07766</name>
</gene>
<keyword evidence="3" id="KW-1185">Reference proteome</keyword>
<sequence>LVESYRVVPSHLRILIATTSQPKDLLIFGGEGNANSQSHLGPFLSASRNDPNTKTHKTWAPSGSNNLSEPSGEERAAEFNSESVALGSIHALTNE</sequence>